<feature type="region of interest" description="Disordered" evidence="1">
    <location>
        <begin position="393"/>
        <end position="417"/>
    </location>
</feature>
<sequence>MTSRSRYELSATRPERTYPVPFPGVFAVLMRVLVCACFAAFSQFACAQVIDRIDINRDGTEAETVIRFASRIQYIRHAPPNSGQVLRVFIRLINPALDEADMVPETVQSPKTDMVPSFSVTYPEMSGSVLISYPKPMTYTVRQGADGRSIVIRTPLERDARDFEVSVTPTAAPSKKAAVPASATPSAAPGVAAAAATGVVAATTVAPPPAATAAPKPASRPAAAAPPAPATTKPAPVAPASPAPAAQTAPAPAAAASPAPQQQDPQSDEPAQVSPQDIETLAQEQFAKAQGAISNRQWGVAVAALNRVLSLPANKHTEESQALIGNVREQSGDPGKARAEYQLYLKLYPQGPHAADVQARLAALSSNAPVVAGRSASGAAATAAAIGAAGAAASSNAAETPPPRSASRPPRPTEWTTSASLAQSWYRGKSHIETTTPPPPGELTFAKDTLSLVDQDALISNASFTTRRRDETSDTRFVLRDTDQRNFLSSSKSYNRLYAAYAERTDRQAGYFVRAGRQTATGGGVLERFDGLLAGYNLNKSFRVDAVAGSTVEYYVPYRKSFAGINLSLLSEMGRPSVNGYFLRQTLDGAVNREAVGTELRYFDEHTNVYGTIDYDVAFGKLNIAMLQANYQGENGNSFYLIADRRQSPPLGLTNALIGDPTNTVGSLIAQFGEEEVRRQAAALTAMSTMVSVGLTRQIAERWQLGGDYRLASIGSTETVGLIPAQPGTGNNHVFTIQAIGSNLWFDNAVGVINGSYILAPTFDGVALNLNYVVPIGETWRFDGSLRYYGQKDDSGERQRRLAPVLKASYRWKNSISNWNDYISLEAEGGLERVHAEGPLRTEDSNRYYFFVGYRWDL</sequence>
<evidence type="ECO:0000313" key="4">
    <source>
        <dbReference type="Proteomes" id="UP000561045"/>
    </source>
</evidence>
<comment type="caution">
    <text evidence="3">The sequence shown here is derived from an EMBL/GenBank/DDBJ whole genome shotgun (WGS) entry which is preliminary data.</text>
</comment>
<dbReference type="AlphaFoldDB" id="A0A840BEC1"/>
<evidence type="ECO:0008006" key="5">
    <source>
        <dbReference type="Google" id="ProtNLM"/>
    </source>
</evidence>
<keyword evidence="2" id="KW-0812">Transmembrane</keyword>
<evidence type="ECO:0000313" key="3">
    <source>
        <dbReference type="EMBL" id="MBB4011881.1"/>
    </source>
</evidence>
<accession>A0A840BEC1</accession>
<gene>
    <name evidence="3" type="ORF">GGR36_001189</name>
</gene>
<dbReference type="EMBL" id="JACIET010000001">
    <property type="protein sequence ID" value="MBB4011881.1"/>
    <property type="molecule type" value="Genomic_DNA"/>
</dbReference>
<feature type="compositionally biased region" description="Low complexity" evidence="1">
    <location>
        <begin position="208"/>
        <end position="223"/>
    </location>
</feature>
<dbReference type="InterPro" id="IPR011990">
    <property type="entry name" value="TPR-like_helical_dom_sf"/>
</dbReference>
<evidence type="ECO:0000256" key="1">
    <source>
        <dbReference type="SAM" id="MobiDB-lite"/>
    </source>
</evidence>
<dbReference type="Proteomes" id="UP000561045">
    <property type="component" value="Unassembled WGS sequence"/>
</dbReference>
<name>A0A840BEC1_9RHOO</name>
<reference evidence="3 4" key="1">
    <citation type="submission" date="2020-08" db="EMBL/GenBank/DDBJ databases">
        <title>Genomic Encyclopedia of Type Strains, Phase IV (KMG-IV): sequencing the most valuable type-strain genomes for metagenomic binning, comparative biology and taxonomic classification.</title>
        <authorList>
            <person name="Goeker M."/>
        </authorList>
    </citation>
    <scope>NUCLEOTIDE SEQUENCE [LARGE SCALE GENOMIC DNA]</scope>
    <source>
        <strain evidence="3 4">DSM 106739</strain>
    </source>
</reference>
<feature type="transmembrane region" description="Helical" evidence="2">
    <location>
        <begin position="20"/>
        <end position="41"/>
    </location>
</feature>
<protein>
    <recommendedName>
        <fullName evidence="5">Outer membrane protein assembly factor BamD</fullName>
    </recommendedName>
</protein>
<dbReference type="RefSeq" id="WP_183632950.1">
    <property type="nucleotide sequence ID" value="NZ_BAABLE010000011.1"/>
</dbReference>
<feature type="compositionally biased region" description="Low complexity" evidence="1">
    <location>
        <begin position="243"/>
        <end position="260"/>
    </location>
</feature>
<keyword evidence="4" id="KW-1185">Reference proteome</keyword>
<evidence type="ECO:0000256" key="2">
    <source>
        <dbReference type="SAM" id="Phobius"/>
    </source>
</evidence>
<feature type="compositionally biased region" description="Pro residues" evidence="1">
    <location>
        <begin position="400"/>
        <end position="412"/>
    </location>
</feature>
<organism evidence="3 4">
    <name type="scientific">Niveibacterium umoris</name>
    <dbReference type="NCBI Taxonomy" id="1193620"/>
    <lineage>
        <taxon>Bacteria</taxon>
        <taxon>Pseudomonadati</taxon>
        <taxon>Pseudomonadota</taxon>
        <taxon>Betaproteobacteria</taxon>
        <taxon>Rhodocyclales</taxon>
        <taxon>Rhodocyclaceae</taxon>
        <taxon>Niveibacterium</taxon>
    </lineage>
</organism>
<keyword evidence="2" id="KW-0472">Membrane</keyword>
<proteinExistence type="predicted"/>
<feature type="region of interest" description="Disordered" evidence="1">
    <location>
        <begin position="208"/>
        <end position="275"/>
    </location>
</feature>
<dbReference type="Gene3D" id="1.25.40.10">
    <property type="entry name" value="Tetratricopeptide repeat domain"/>
    <property type="match status" value="1"/>
</dbReference>
<keyword evidence="2" id="KW-1133">Transmembrane helix</keyword>